<keyword evidence="10" id="KW-1185">Reference proteome</keyword>
<comment type="caution">
    <text evidence="9">The sequence shown here is derived from an EMBL/GenBank/DDBJ whole genome shotgun (WGS) entry which is preliminary data.</text>
</comment>
<dbReference type="GO" id="GO:2000143">
    <property type="term" value="P:negative regulation of DNA-templated transcription initiation"/>
    <property type="evidence" value="ECO:0007669"/>
    <property type="project" value="TreeGrafter"/>
</dbReference>
<gene>
    <name evidence="7 9" type="primary">mraZ</name>
    <name evidence="9" type="ORF">GPUN_2267</name>
</gene>
<comment type="subunit">
    <text evidence="7">Forms oligomers.</text>
</comment>
<dbReference type="GO" id="GO:0003700">
    <property type="term" value="F:DNA-binding transcription factor activity"/>
    <property type="evidence" value="ECO:0007669"/>
    <property type="project" value="UniProtKB-UniRule"/>
</dbReference>
<keyword evidence="5 7" id="KW-0238">DNA-binding</keyword>
<dbReference type="GO" id="GO:0005737">
    <property type="term" value="C:cytoplasm"/>
    <property type="evidence" value="ECO:0007669"/>
    <property type="project" value="UniProtKB-UniRule"/>
</dbReference>
<feature type="domain" description="SpoVT-AbrB" evidence="8">
    <location>
        <begin position="5"/>
        <end position="52"/>
    </location>
</feature>
<evidence type="ECO:0000256" key="7">
    <source>
        <dbReference type="HAMAP-Rule" id="MF_01008"/>
    </source>
</evidence>
<dbReference type="Proteomes" id="UP000053586">
    <property type="component" value="Unassembled WGS sequence"/>
</dbReference>
<dbReference type="HAMAP" id="MF_01008">
    <property type="entry name" value="MraZ"/>
    <property type="match status" value="1"/>
</dbReference>
<dbReference type="InterPro" id="IPR020603">
    <property type="entry name" value="MraZ_dom"/>
</dbReference>
<dbReference type="CDD" id="cd16321">
    <property type="entry name" value="MraZ_C"/>
    <property type="match status" value="1"/>
</dbReference>
<keyword evidence="3" id="KW-0677">Repeat</keyword>
<keyword evidence="6 7" id="KW-0804">Transcription</keyword>
<dbReference type="InterPro" id="IPR007159">
    <property type="entry name" value="SpoVT-AbrB_dom"/>
</dbReference>
<evidence type="ECO:0000256" key="5">
    <source>
        <dbReference type="ARBA" id="ARBA00023125"/>
    </source>
</evidence>
<reference evidence="9 10" key="2">
    <citation type="journal article" date="2017" name="Antonie Van Leeuwenhoek">
        <title>Rhizobium rhizosphaerae sp. nov., a novel species isolated from rice rhizosphere.</title>
        <authorList>
            <person name="Zhao J.J."/>
            <person name="Zhang J."/>
            <person name="Zhang R.J."/>
            <person name="Zhang C.W."/>
            <person name="Yin H.Q."/>
            <person name="Zhang X.X."/>
        </authorList>
    </citation>
    <scope>NUCLEOTIDE SEQUENCE [LARGE SCALE GENOMIC DNA]</scope>
    <source>
        <strain evidence="9 10">ACAM 611</strain>
    </source>
</reference>
<evidence type="ECO:0000259" key="8">
    <source>
        <dbReference type="PROSITE" id="PS51740"/>
    </source>
</evidence>
<reference evidence="9 10" key="1">
    <citation type="journal article" date="2012" name="J. Bacteriol.">
        <title>Genome sequence of proteorhodopsin-containing sea ice bacterium Glaciecola punicea ACAM 611T.</title>
        <authorList>
            <person name="Qin Q.-L."/>
            <person name="Xie B.-B."/>
            <person name="Shu Y.-L."/>
            <person name="Rong J.-C."/>
            <person name="Zhao D.-L."/>
            <person name="Zhang X.-Y."/>
            <person name="Chen X.-L."/>
            <person name="Zhou B.-C."/>
            <person name="Zhanga Y.-Z."/>
        </authorList>
    </citation>
    <scope>NUCLEOTIDE SEQUENCE [LARGE SCALE GENOMIC DNA]</scope>
    <source>
        <strain evidence="9 10">ACAM 611</strain>
    </source>
</reference>
<dbReference type="PANTHER" id="PTHR34701">
    <property type="entry name" value="TRANSCRIPTIONAL REGULATOR MRAZ"/>
    <property type="match status" value="1"/>
</dbReference>
<dbReference type="InterPro" id="IPR003444">
    <property type="entry name" value="MraZ"/>
</dbReference>
<accession>H5TDK5</accession>
<protein>
    <recommendedName>
        <fullName evidence="1 7">Transcriptional regulator MraZ</fullName>
    </recommendedName>
</protein>
<evidence type="ECO:0000313" key="10">
    <source>
        <dbReference type="Proteomes" id="UP000053586"/>
    </source>
</evidence>
<dbReference type="AlphaFoldDB" id="H5TDK5"/>
<keyword evidence="4 7" id="KW-0805">Transcription regulation</keyword>
<dbReference type="GO" id="GO:0000976">
    <property type="term" value="F:transcription cis-regulatory region binding"/>
    <property type="evidence" value="ECO:0007669"/>
    <property type="project" value="TreeGrafter"/>
</dbReference>
<dbReference type="Gene3D" id="3.40.1550.20">
    <property type="entry name" value="Transcriptional regulator MraZ domain"/>
    <property type="match status" value="1"/>
</dbReference>
<proteinExistence type="inferred from homology"/>
<dbReference type="NCBIfam" id="TIGR00242">
    <property type="entry name" value="division/cell wall cluster transcriptional repressor MraZ"/>
    <property type="match status" value="1"/>
</dbReference>
<feature type="domain" description="SpoVT-AbrB" evidence="8">
    <location>
        <begin position="81"/>
        <end position="124"/>
    </location>
</feature>
<dbReference type="InterPro" id="IPR038619">
    <property type="entry name" value="MraZ_sf"/>
</dbReference>
<dbReference type="FunFam" id="3.40.1550.20:FF:000001">
    <property type="entry name" value="Transcriptional regulator MraZ"/>
    <property type="match status" value="1"/>
</dbReference>
<dbReference type="InterPro" id="IPR037914">
    <property type="entry name" value="SpoVT-AbrB_sf"/>
</dbReference>
<dbReference type="EMBL" id="BAET01000028">
    <property type="protein sequence ID" value="GAB56382.1"/>
    <property type="molecule type" value="Genomic_DNA"/>
</dbReference>
<evidence type="ECO:0000256" key="1">
    <source>
        <dbReference type="ARBA" id="ARBA00013860"/>
    </source>
</evidence>
<dbReference type="GO" id="GO:0009295">
    <property type="term" value="C:nucleoid"/>
    <property type="evidence" value="ECO:0007669"/>
    <property type="project" value="UniProtKB-SubCell"/>
</dbReference>
<dbReference type="CDD" id="cd16320">
    <property type="entry name" value="MraZ_N"/>
    <property type="match status" value="1"/>
</dbReference>
<sequence>MFRGANAINLDTKGRLTVPTRYRQSLMDDCQGQLVCTVDNRQSCLLLYPLPEWDIIEEKLSKFSTMNSDERRIQRLLIGYATDVEMDKSGRVLVAPTLRQYANLDKEIMLVGQRNRIEIWSQSTWFAQVAEDLKIEQTGDYEQSERLQDFSL</sequence>
<evidence type="ECO:0000256" key="2">
    <source>
        <dbReference type="ARBA" id="ARBA00022490"/>
    </source>
</evidence>
<comment type="subcellular location">
    <subcellularLocation>
        <location evidence="7">Cytoplasm</location>
        <location evidence="7">Nucleoid</location>
    </subcellularLocation>
</comment>
<dbReference type="STRING" id="56804.BAE46_05185"/>
<evidence type="ECO:0000256" key="6">
    <source>
        <dbReference type="ARBA" id="ARBA00023163"/>
    </source>
</evidence>
<dbReference type="PANTHER" id="PTHR34701:SF1">
    <property type="entry name" value="TRANSCRIPTIONAL REGULATOR MRAZ"/>
    <property type="match status" value="1"/>
</dbReference>
<evidence type="ECO:0000256" key="4">
    <source>
        <dbReference type="ARBA" id="ARBA00023015"/>
    </source>
</evidence>
<name>H5TDK5_9ALTE</name>
<dbReference type="InterPro" id="IPR035644">
    <property type="entry name" value="MraZ_C"/>
</dbReference>
<dbReference type="InterPro" id="IPR035642">
    <property type="entry name" value="MraZ_N"/>
</dbReference>
<dbReference type="PROSITE" id="PS51740">
    <property type="entry name" value="SPOVT_ABRB"/>
    <property type="match status" value="2"/>
</dbReference>
<dbReference type="RefSeq" id="WP_006006476.1">
    <property type="nucleotide sequence ID" value="NZ_BAET01000028.1"/>
</dbReference>
<evidence type="ECO:0000313" key="9">
    <source>
        <dbReference type="EMBL" id="GAB56382.1"/>
    </source>
</evidence>
<organism evidence="9 10">
    <name type="scientific">Glaciecola punicea ACAM 611</name>
    <dbReference type="NCBI Taxonomy" id="1121923"/>
    <lineage>
        <taxon>Bacteria</taxon>
        <taxon>Pseudomonadati</taxon>
        <taxon>Pseudomonadota</taxon>
        <taxon>Gammaproteobacteria</taxon>
        <taxon>Alteromonadales</taxon>
        <taxon>Alteromonadaceae</taxon>
        <taxon>Glaciecola</taxon>
    </lineage>
</organism>
<evidence type="ECO:0000256" key="3">
    <source>
        <dbReference type="ARBA" id="ARBA00022737"/>
    </source>
</evidence>
<dbReference type="OrthoDB" id="9807753at2"/>
<comment type="similarity">
    <text evidence="7">Belongs to the MraZ family.</text>
</comment>
<dbReference type="SUPFAM" id="SSF89447">
    <property type="entry name" value="AbrB/MazE/MraZ-like"/>
    <property type="match status" value="1"/>
</dbReference>
<keyword evidence="2 7" id="KW-0963">Cytoplasm</keyword>
<dbReference type="eggNOG" id="COG2001">
    <property type="taxonomic scope" value="Bacteria"/>
</dbReference>
<dbReference type="Pfam" id="PF02381">
    <property type="entry name" value="MraZ"/>
    <property type="match status" value="2"/>
</dbReference>